<reference evidence="1" key="1">
    <citation type="submission" date="2019-05" db="EMBL/GenBank/DDBJ databases">
        <title>Annotation for the trematode Fasciolopsis buski.</title>
        <authorList>
            <person name="Choi Y.-J."/>
        </authorList>
    </citation>
    <scope>NUCLEOTIDE SEQUENCE</scope>
    <source>
        <strain evidence="1">HT</strain>
        <tissue evidence="1">Whole worm</tissue>
    </source>
</reference>
<dbReference type="OrthoDB" id="6285984at2759"/>
<sequence length="54" mass="6102">MHSFAENLEHSINPPSPAQINAQSVLEALCDGNPQAITFMKKYNDLKLRKYDPD</sequence>
<accession>A0A8E0VRW8</accession>
<proteinExistence type="predicted"/>
<dbReference type="EMBL" id="LUCM01000319">
    <property type="protein sequence ID" value="KAA0200742.1"/>
    <property type="molecule type" value="Genomic_DNA"/>
</dbReference>
<protein>
    <submittedName>
        <fullName evidence="1">Uncharacterized protein</fullName>
    </submittedName>
</protein>
<name>A0A8E0VRW8_9TREM</name>
<dbReference type="Proteomes" id="UP000728185">
    <property type="component" value="Unassembled WGS sequence"/>
</dbReference>
<dbReference type="AlphaFoldDB" id="A0A8E0VRW8"/>
<evidence type="ECO:0000313" key="1">
    <source>
        <dbReference type="EMBL" id="KAA0200742.1"/>
    </source>
</evidence>
<gene>
    <name evidence="1" type="ORF">FBUS_06720</name>
</gene>
<evidence type="ECO:0000313" key="2">
    <source>
        <dbReference type="Proteomes" id="UP000728185"/>
    </source>
</evidence>
<keyword evidence="2" id="KW-1185">Reference proteome</keyword>
<organism evidence="1 2">
    <name type="scientific">Fasciolopsis buskii</name>
    <dbReference type="NCBI Taxonomy" id="27845"/>
    <lineage>
        <taxon>Eukaryota</taxon>
        <taxon>Metazoa</taxon>
        <taxon>Spiralia</taxon>
        <taxon>Lophotrochozoa</taxon>
        <taxon>Platyhelminthes</taxon>
        <taxon>Trematoda</taxon>
        <taxon>Digenea</taxon>
        <taxon>Plagiorchiida</taxon>
        <taxon>Echinostomata</taxon>
        <taxon>Echinostomatoidea</taxon>
        <taxon>Fasciolidae</taxon>
        <taxon>Fasciolopsis</taxon>
    </lineage>
</organism>
<comment type="caution">
    <text evidence="1">The sequence shown here is derived from an EMBL/GenBank/DDBJ whole genome shotgun (WGS) entry which is preliminary data.</text>
</comment>